<protein>
    <submittedName>
        <fullName evidence="2">Uncharacterized protein</fullName>
    </submittedName>
</protein>
<organism evidence="2 3">
    <name type="scientific">Mya arenaria</name>
    <name type="common">Soft-shell clam</name>
    <dbReference type="NCBI Taxonomy" id="6604"/>
    <lineage>
        <taxon>Eukaryota</taxon>
        <taxon>Metazoa</taxon>
        <taxon>Spiralia</taxon>
        <taxon>Lophotrochozoa</taxon>
        <taxon>Mollusca</taxon>
        <taxon>Bivalvia</taxon>
        <taxon>Autobranchia</taxon>
        <taxon>Heteroconchia</taxon>
        <taxon>Euheterodonta</taxon>
        <taxon>Imparidentia</taxon>
        <taxon>Neoheterodontei</taxon>
        <taxon>Myida</taxon>
        <taxon>Myoidea</taxon>
        <taxon>Myidae</taxon>
        <taxon>Mya</taxon>
    </lineage>
</organism>
<dbReference type="Proteomes" id="UP001164746">
    <property type="component" value="Chromosome 16"/>
</dbReference>
<gene>
    <name evidence="2" type="ORF">MAR_003309</name>
</gene>
<sequence length="83" mass="9408">MDNSSILKVFPPMTVFIGCQLYLQRSVKCSIKKTRCINQTREGGKRGQPCLEFVLSKHSSRNVNHDYETVSTPDESARSDNDN</sequence>
<reference evidence="2" key="1">
    <citation type="submission" date="2022-11" db="EMBL/GenBank/DDBJ databases">
        <title>Centuries of genome instability and evolution in soft-shell clam transmissible cancer (bioRxiv).</title>
        <authorList>
            <person name="Hart S.F.M."/>
            <person name="Yonemitsu M.A."/>
            <person name="Giersch R.M."/>
            <person name="Beal B.F."/>
            <person name="Arriagada G."/>
            <person name="Davis B.W."/>
            <person name="Ostrander E.A."/>
            <person name="Goff S.P."/>
            <person name="Metzger M.J."/>
        </authorList>
    </citation>
    <scope>NUCLEOTIDE SEQUENCE</scope>
    <source>
        <strain evidence="2">MELC-2E11</strain>
        <tissue evidence="2">Siphon/mantle</tissue>
    </source>
</reference>
<evidence type="ECO:0000313" key="3">
    <source>
        <dbReference type="Proteomes" id="UP001164746"/>
    </source>
</evidence>
<feature type="region of interest" description="Disordered" evidence="1">
    <location>
        <begin position="64"/>
        <end position="83"/>
    </location>
</feature>
<name>A0ABY7GEX3_MYAAR</name>
<accession>A0ABY7GEX3</accession>
<evidence type="ECO:0000256" key="1">
    <source>
        <dbReference type="SAM" id="MobiDB-lite"/>
    </source>
</evidence>
<proteinExistence type="predicted"/>
<dbReference type="EMBL" id="CP111027">
    <property type="protein sequence ID" value="WAR29741.1"/>
    <property type="molecule type" value="Genomic_DNA"/>
</dbReference>
<evidence type="ECO:0000313" key="2">
    <source>
        <dbReference type="EMBL" id="WAR29741.1"/>
    </source>
</evidence>
<keyword evidence="3" id="KW-1185">Reference proteome</keyword>